<accession>A0A098LHA6</accession>
<proteinExistence type="predicted"/>
<dbReference type="STRING" id="153721.MYP_3549"/>
<dbReference type="Proteomes" id="UP000030185">
    <property type="component" value="Unassembled WGS sequence"/>
</dbReference>
<dbReference type="Pfam" id="PF14065">
    <property type="entry name" value="Pvc16_N"/>
    <property type="match status" value="1"/>
</dbReference>
<dbReference type="OrthoDB" id="7560784at2"/>
<protein>
    <recommendedName>
        <fullName evidence="1">Pvc16 N-terminal domain-containing protein</fullName>
    </recommendedName>
</protein>
<gene>
    <name evidence="2" type="ORF">MYP_3549</name>
</gene>
<sequence>MIYSVLNIIGERLNFYLKNRFALGEDKVILSNIVNQDGSLAITESDKVVITLVNIQEETITSRLNSTVNMARPINLNIYVMCSAYFTDKNYPEALKFLSATLSFFQANCVFTHSNTPDLNRNIEKLTFEIVNQDLQNQSHLWGTLGGKYLPSILYKVRMVTVQEGNFEDDYTRVSGFSSII</sequence>
<reference evidence="2 3" key="1">
    <citation type="submission" date="2014-09" db="EMBL/GenBank/DDBJ databases">
        <title>Sporocytophaga myxococcoides PG-01 genome sequencing.</title>
        <authorList>
            <person name="Liu L."/>
            <person name="Gao P.J."/>
            <person name="Chen G.J."/>
            <person name="Wang L.S."/>
        </authorList>
    </citation>
    <scope>NUCLEOTIDE SEQUENCE [LARGE SCALE GENOMIC DNA]</scope>
    <source>
        <strain evidence="2 3">PG-01</strain>
    </source>
</reference>
<name>A0A098LHA6_9BACT</name>
<feature type="domain" description="Pvc16 N-terminal" evidence="1">
    <location>
        <begin position="5"/>
        <end position="165"/>
    </location>
</feature>
<dbReference type="RefSeq" id="WP_045466003.1">
    <property type="nucleotide sequence ID" value="NZ_BBLT01000007.1"/>
</dbReference>
<dbReference type="InterPro" id="IPR025351">
    <property type="entry name" value="Pvc16_N"/>
</dbReference>
<organism evidence="2 3">
    <name type="scientific">Sporocytophaga myxococcoides</name>
    <dbReference type="NCBI Taxonomy" id="153721"/>
    <lineage>
        <taxon>Bacteria</taxon>
        <taxon>Pseudomonadati</taxon>
        <taxon>Bacteroidota</taxon>
        <taxon>Cytophagia</taxon>
        <taxon>Cytophagales</taxon>
        <taxon>Cytophagaceae</taxon>
        <taxon>Sporocytophaga</taxon>
    </lineage>
</organism>
<dbReference type="EMBL" id="BBLT01000007">
    <property type="protein sequence ID" value="GAL86320.1"/>
    <property type="molecule type" value="Genomic_DNA"/>
</dbReference>
<evidence type="ECO:0000313" key="3">
    <source>
        <dbReference type="Proteomes" id="UP000030185"/>
    </source>
</evidence>
<evidence type="ECO:0000259" key="1">
    <source>
        <dbReference type="Pfam" id="PF14065"/>
    </source>
</evidence>
<evidence type="ECO:0000313" key="2">
    <source>
        <dbReference type="EMBL" id="GAL86320.1"/>
    </source>
</evidence>
<keyword evidence="3" id="KW-1185">Reference proteome</keyword>
<comment type="caution">
    <text evidence="2">The sequence shown here is derived from an EMBL/GenBank/DDBJ whole genome shotgun (WGS) entry which is preliminary data.</text>
</comment>
<dbReference type="eggNOG" id="ENOG5032Z3H">
    <property type="taxonomic scope" value="Bacteria"/>
</dbReference>
<dbReference type="AlphaFoldDB" id="A0A098LHA6"/>